<dbReference type="Proteomes" id="UP000575985">
    <property type="component" value="Unassembled WGS sequence"/>
</dbReference>
<dbReference type="RefSeq" id="WP_179765897.1">
    <property type="nucleotide sequence ID" value="NZ_JACCFO010000001.1"/>
</dbReference>
<organism evidence="2 3">
    <name type="scientific">Streptomonospora nanhaiensis</name>
    <dbReference type="NCBI Taxonomy" id="1323731"/>
    <lineage>
        <taxon>Bacteria</taxon>
        <taxon>Bacillati</taxon>
        <taxon>Actinomycetota</taxon>
        <taxon>Actinomycetes</taxon>
        <taxon>Streptosporangiales</taxon>
        <taxon>Nocardiopsidaceae</taxon>
        <taxon>Streptomonospora</taxon>
    </lineage>
</organism>
<feature type="transmembrane region" description="Helical" evidence="1">
    <location>
        <begin position="49"/>
        <end position="70"/>
    </location>
</feature>
<keyword evidence="1" id="KW-0812">Transmembrane</keyword>
<keyword evidence="1" id="KW-1133">Transmembrane helix</keyword>
<gene>
    <name evidence="2" type="ORF">HNR12_000475</name>
</gene>
<accession>A0A853BFG7</accession>
<sequence length="73" mass="7846">MPVSILLLDAVLLVLCAAFVLTPRSRLGRYVSARFEDPDTHPTPAGCCLYRVVFAVLAVLIVYSSVRLALAAA</sequence>
<comment type="caution">
    <text evidence="2">The sequence shown here is derived from an EMBL/GenBank/DDBJ whole genome shotgun (WGS) entry which is preliminary data.</text>
</comment>
<evidence type="ECO:0000313" key="3">
    <source>
        <dbReference type="Proteomes" id="UP000575985"/>
    </source>
</evidence>
<evidence type="ECO:0000313" key="2">
    <source>
        <dbReference type="EMBL" id="NYI94198.1"/>
    </source>
</evidence>
<dbReference type="EMBL" id="JACCFO010000001">
    <property type="protein sequence ID" value="NYI94198.1"/>
    <property type="molecule type" value="Genomic_DNA"/>
</dbReference>
<reference evidence="2 3" key="1">
    <citation type="submission" date="2020-07" db="EMBL/GenBank/DDBJ databases">
        <title>Sequencing the genomes of 1000 actinobacteria strains.</title>
        <authorList>
            <person name="Klenk H.-P."/>
        </authorList>
    </citation>
    <scope>NUCLEOTIDE SEQUENCE [LARGE SCALE GENOMIC DNA]</scope>
    <source>
        <strain evidence="2 3">DSM 45927</strain>
    </source>
</reference>
<evidence type="ECO:0000256" key="1">
    <source>
        <dbReference type="SAM" id="Phobius"/>
    </source>
</evidence>
<protein>
    <submittedName>
        <fullName evidence="2">Uncharacterized protein</fullName>
    </submittedName>
</protein>
<proteinExistence type="predicted"/>
<keyword evidence="1" id="KW-0472">Membrane</keyword>
<keyword evidence="3" id="KW-1185">Reference proteome</keyword>
<dbReference type="AlphaFoldDB" id="A0A853BFG7"/>
<name>A0A853BFG7_9ACTN</name>